<feature type="region of interest" description="Disordered" evidence="1">
    <location>
        <begin position="316"/>
        <end position="342"/>
    </location>
</feature>
<gene>
    <name evidence="2" type="ORF">WJX73_005178</name>
</gene>
<evidence type="ECO:0000313" key="3">
    <source>
        <dbReference type="Proteomes" id="UP001465755"/>
    </source>
</evidence>
<comment type="caution">
    <text evidence="2">The sequence shown here is derived from an EMBL/GenBank/DDBJ whole genome shotgun (WGS) entry which is preliminary data.</text>
</comment>
<dbReference type="Proteomes" id="UP001465755">
    <property type="component" value="Unassembled WGS sequence"/>
</dbReference>
<name>A0AAW1P5R1_9CHLO</name>
<proteinExistence type="predicted"/>
<reference evidence="2 3" key="1">
    <citation type="journal article" date="2024" name="Nat. Commun.">
        <title>Phylogenomics reveals the evolutionary origins of lichenization in chlorophyte algae.</title>
        <authorList>
            <person name="Puginier C."/>
            <person name="Libourel C."/>
            <person name="Otte J."/>
            <person name="Skaloud P."/>
            <person name="Haon M."/>
            <person name="Grisel S."/>
            <person name="Petersen M."/>
            <person name="Berrin J.G."/>
            <person name="Delaux P.M."/>
            <person name="Dal Grande F."/>
            <person name="Keller J."/>
        </authorList>
    </citation>
    <scope>NUCLEOTIDE SEQUENCE [LARGE SCALE GENOMIC DNA]</scope>
    <source>
        <strain evidence="2 3">SAG 2036</strain>
    </source>
</reference>
<evidence type="ECO:0000313" key="2">
    <source>
        <dbReference type="EMBL" id="KAK9804031.1"/>
    </source>
</evidence>
<feature type="compositionally biased region" description="Polar residues" evidence="1">
    <location>
        <begin position="316"/>
        <end position="327"/>
    </location>
</feature>
<dbReference type="EMBL" id="JALJOQ010000054">
    <property type="protein sequence ID" value="KAK9804031.1"/>
    <property type="molecule type" value="Genomic_DNA"/>
</dbReference>
<dbReference type="SUPFAM" id="SSF56112">
    <property type="entry name" value="Protein kinase-like (PK-like)"/>
    <property type="match status" value="1"/>
</dbReference>
<dbReference type="PANTHER" id="PTHR37171">
    <property type="entry name" value="SERINE/THREONINE-PROTEIN KINASE YRZF-RELATED"/>
    <property type="match status" value="1"/>
</dbReference>
<dbReference type="AlphaFoldDB" id="A0AAW1P5R1"/>
<protein>
    <recommendedName>
        <fullName evidence="4">Protein kinase domain-containing protein</fullName>
    </recommendedName>
</protein>
<accession>A0AAW1P5R1</accession>
<feature type="region of interest" description="Disordered" evidence="1">
    <location>
        <begin position="188"/>
        <end position="210"/>
    </location>
</feature>
<keyword evidence="3" id="KW-1185">Reference proteome</keyword>
<evidence type="ECO:0008006" key="4">
    <source>
        <dbReference type="Google" id="ProtNLM"/>
    </source>
</evidence>
<dbReference type="InterPro" id="IPR011009">
    <property type="entry name" value="Kinase-like_dom_sf"/>
</dbReference>
<dbReference type="PANTHER" id="PTHR37171:SF1">
    <property type="entry name" value="SERINE_THREONINE-PROTEIN KINASE YRZF-RELATED"/>
    <property type="match status" value="1"/>
</dbReference>
<organism evidence="2 3">
    <name type="scientific">Symbiochloris irregularis</name>
    <dbReference type="NCBI Taxonomy" id="706552"/>
    <lineage>
        <taxon>Eukaryota</taxon>
        <taxon>Viridiplantae</taxon>
        <taxon>Chlorophyta</taxon>
        <taxon>core chlorophytes</taxon>
        <taxon>Trebouxiophyceae</taxon>
        <taxon>Trebouxiales</taxon>
        <taxon>Trebouxiaceae</taxon>
        <taxon>Symbiochloris</taxon>
    </lineage>
</organism>
<sequence>MADEPKELVWRSRADQMVWLESVWPTTPSTERQAYQKSLWDHGLQTTLAIRALGLEGLATIGLPGGEKAALLIARATQAESVWFVLNQTFKDEHQHAVKKSQTMPVQGGRTGVPLSEWADIEESCWSWAQSAAVKPVLQAFEAMPTSSQRYPGESVTEENSIYAALEDCVSRIINQAAALLDLHSKHTTSQEGGRTKADMRMRSTSGDMRTTCPHEVKLAAQERHNGRNYLDVMLDNPKHAVKPLAQTLGYGVEEEAQYMVASSKRWHTFMQRPVNPADRSLFLSKQFDSEQQIQPSVRLIYLHVMKLAAEAPVIPSNQRGPDTSPRTKWLPDKQDSSDAANAGGFEAVERDSITMEEATHFGRYLVVRRGVCAEQQAVFKVWEIADSDAQAAYQELTLEAAAYDTLEKIQGDSIPDLLGRGLLHGATMAFLALSAGQRSLADLQLTEDICNAARDALAAIHSLGQLHGDIRLENFVLQPDGKGVLPCLSPHPDGPNWGVVYLQVTGWRVVPPQGVILQCPAASAIGLSGCRSRHGQANFKQRNCSGSCVIPAYV</sequence>
<evidence type="ECO:0000256" key="1">
    <source>
        <dbReference type="SAM" id="MobiDB-lite"/>
    </source>
</evidence>
<dbReference type="InterPro" id="IPR052396">
    <property type="entry name" value="Meiotic_Drive_Suppr_Kinase"/>
</dbReference>